<proteinExistence type="inferred from homology"/>
<dbReference type="GO" id="GO:0004222">
    <property type="term" value="F:metalloendopeptidase activity"/>
    <property type="evidence" value="ECO:0007669"/>
    <property type="project" value="InterPro"/>
</dbReference>
<feature type="domain" description="Peptidase M16 C-terminal" evidence="4">
    <location>
        <begin position="167"/>
        <end position="343"/>
    </location>
</feature>
<evidence type="ECO:0000259" key="4">
    <source>
        <dbReference type="Pfam" id="PF05193"/>
    </source>
</evidence>
<comment type="similarity">
    <text evidence="1 2">Belongs to the peptidase M16 family.</text>
</comment>
<dbReference type="GO" id="GO:0006508">
    <property type="term" value="P:proteolysis"/>
    <property type="evidence" value="ECO:0007669"/>
    <property type="project" value="InterPro"/>
</dbReference>
<gene>
    <name evidence="5" type="ORF">UU35_C0001G0145</name>
</gene>
<evidence type="ECO:0000256" key="1">
    <source>
        <dbReference type="ARBA" id="ARBA00007261"/>
    </source>
</evidence>
<dbReference type="Pfam" id="PF05193">
    <property type="entry name" value="Peptidase_M16_C"/>
    <property type="match status" value="1"/>
</dbReference>
<dbReference type="Proteomes" id="UP000034616">
    <property type="component" value="Unassembled WGS sequence"/>
</dbReference>
<protein>
    <submittedName>
        <fullName evidence="5">Processing peptidase</fullName>
    </submittedName>
</protein>
<organism evidence="5 6">
    <name type="scientific">Candidatus Uhrbacteria bacterium GW2011_GWC2_41_11</name>
    <dbReference type="NCBI Taxonomy" id="1618985"/>
    <lineage>
        <taxon>Bacteria</taxon>
        <taxon>Candidatus Uhriibacteriota</taxon>
    </lineage>
</organism>
<dbReference type="InterPro" id="IPR011765">
    <property type="entry name" value="Pept_M16_N"/>
</dbReference>
<dbReference type="InterPro" id="IPR007863">
    <property type="entry name" value="Peptidase_M16_C"/>
</dbReference>
<evidence type="ECO:0000259" key="3">
    <source>
        <dbReference type="Pfam" id="PF00675"/>
    </source>
</evidence>
<dbReference type="InterPro" id="IPR001431">
    <property type="entry name" value="Pept_M16_Zn_BS"/>
</dbReference>
<dbReference type="PROSITE" id="PS00143">
    <property type="entry name" value="INSULINASE"/>
    <property type="match status" value="1"/>
</dbReference>
<dbReference type="InterPro" id="IPR050361">
    <property type="entry name" value="MPP/UQCRC_Complex"/>
</dbReference>
<dbReference type="InterPro" id="IPR011249">
    <property type="entry name" value="Metalloenz_LuxS/M16"/>
</dbReference>
<dbReference type="PATRIC" id="fig|1618985.3.peg.147"/>
<evidence type="ECO:0000256" key="2">
    <source>
        <dbReference type="RuleBase" id="RU004447"/>
    </source>
</evidence>
<feature type="domain" description="Peptidase M16 N-terminal" evidence="3">
    <location>
        <begin position="21"/>
        <end position="158"/>
    </location>
</feature>
<evidence type="ECO:0000313" key="6">
    <source>
        <dbReference type="Proteomes" id="UP000034616"/>
    </source>
</evidence>
<evidence type="ECO:0000313" key="5">
    <source>
        <dbReference type="EMBL" id="KKR87864.1"/>
    </source>
</evidence>
<name>A0A0G0UG58_9BACT</name>
<accession>A0A0G0UG58</accession>
<dbReference type="PANTHER" id="PTHR11851:SF49">
    <property type="entry name" value="MITOCHONDRIAL-PROCESSING PEPTIDASE SUBUNIT ALPHA"/>
    <property type="match status" value="1"/>
</dbReference>
<dbReference type="SUPFAM" id="SSF63411">
    <property type="entry name" value="LuxS/MPP-like metallohydrolase"/>
    <property type="match status" value="2"/>
</dbReference>
<sequence length="427" mass="48737">MSSFLTLKNGLRTHLIPFEGTDAATLLVLCKVGSRYEDAPINGASHFIEHLMFKGTKRRPTTLDISRALDSVGAEYNAYTGKDLTGYYVKVDSHHLKLAVDVLHDMLFHSKFDKKELDRERGVIIEEINMYQDNPIMYSEELMEQAMFDGNTLGWQIAGSPETMRAMSRADILRYRDSHYIPSRMVIAAAGKIPEEIEGWLDGTFGTVKETQTEPKEFSPFGVLPTRRTPRIRIQHKETQQIQLAIGFPSYGLHDKRDAAARILGIILGGTMSSRLFVSIRERRGLAYMIRASQSPYEDIGNFTIQAGLEKARLDLALKTIMDELRLVKKRGVKPEELKLAKNYVHGKLMLHLEDSSDRAEYYARQELFRRKVETPEMYVKRLQRVNVQEVQQAAQDILDYERLCLGVIGPYKTPAIFLKHLPSNIL</sequence>
<dbReference type="PANTHER" id="PTHR11851">
    <property type="entry name" value="METALLOPROTEASE"/>
    <property type="match status" value="1"/>
</dbReference>
<dbReference type="Gene3D" id="3.30.830.10">
    <property type="entry name" value="Metalloenzyme, LuxS/M16 peptidase-like"/>
    <property type="match status" value="2"/>
</dbReference>
<dbReference type="Pfam" id="PF00675">
    <property type="entry name" value="Peptidase_M16"/>
    <property type="match status" value="1"/>
</dbReference>
<dbReference type="AlphaFoldDB" id="A0A0G0UG58"/>
<reference evidence="5 6" key="1">
    <citation type="journal article" date="2015" name="Nature">
        <title>rRNA introns, odd ribosomes, and small enigmatic genomes across a large radiation of phyla.</title>
        <authorList>
            <person name="Brown C.T."/>
            <person name="Hug L.A."/>
            <person name="Thomas B.C."/>
            <person name="Sharon I."/>
            <person name="Castelle C.J."/>
            <person name="Singh A."/>
            <person name="Wilkins M.J."/>
            <person name="Williams K.H."/>
            <person name="Banfield J.F."/>
        </authorList>
    </citation>
    <scope>NUCLEOTIDE SEQUENCE [LARGE SCALE GENOMIC DNA]</scope>
</reference>
<comment type="caution">
    <text evidence="5">The sequence shown here is derived from an EMBL/GenBank/DDBJ whole genome shotgun (WGS) entry which is preliminary data.</text>
</comment>
<dbReference type="GO" id="GO:0046872">
    <property type="term" value="F:metal ion binding"/>
    <property type="evidence" value="ECO:0007669"/>
    <property type="project" value="InterPro"/>
</dbReference>
<dbReference type="EMBL" id="LCAH01000001">
    <property type="protein sequence ID" value="KKR87864.1"/>
    <property type="molecule type" value="Genomic_DNA"/>
</dbReference>